<dbReference type="Proteomes" id="UP000017200">
    <property type="component" value="Unassembled WGS sequence"/>
</dbReference>
<name>U5H488_USTV1</name>
<reference evidence="3 5" key="3">
    <citation type="journal article" date="2015" name="BMC Genomics">
        <title>Sex and parasites: genomic and transcriptomic analysis of Microbotryum lychnidis-dioicae, the biotrophic and plant-castrating anther smut fungus.</title>
        <authorList>
            <person name="Perlin M.H."/>
            <person name="Amselem J."/>
            <person name="Fontanillas E."/>
            <person name="Toh S.S."/>
            <person name="Chen Z."/>
            <person name="Goldberg J."/>
            <person name="Duplessis S."/>
            <person name="Henrissat B."/>
            <person name="Young S."/>
            <person name="Zeng Q."/>
            <person name="Aguileta G."/>
            <person name="Petit E."/>
            <person name="Badouin H."/>
            <person name="Andrews J."/>
            <person name="Razeeq D."/>
            <person name="Gabaldon T."/>
            <person name="Quesneville H."/>
            <person name="Giraud T."/>
            <person name="Hood M.E."/>
            <person name="Schultz D.J."/>
            <person name="Cuomo C.A."/>
        </authorList>
    </citation>
    <scope>NUCLEOTIDE SEQUENCE [LARGE SCALE GENOMIC DNA]</scope>
    <source>
        <strain evidence="5">p1A1 Lamole</strain>
        <strain evidence="3">P1A1 Lamole</strain>
    </source>
</reference>
<evidence type="ECO:0000313" key="4">
    <source>
        <dbReference type="EnsemblFungi" id="MVLG_02133T0"/>
    </source>
</evidence>
<dbReference type="InterPro" id="IPR018838">
    <property type="entry name" value="ZGRF1-like_N"/>
</dbReference>
<evidence type="ECO:0000313" key="3">
    <source>
        <dbReference type="EMBL" id="KDE07673.1"/>
    </source>
</evidence>
<feature type="region of interest" description="Disordered" evidence="1">
    <location>
        <begin position="154"/>
        <end position="251"/>
    </location>
</feature>
<evidence type="ECO:0000259" key="2">
    <source>
        <dbReference type="Pfam" id="PF10382"/>
    </source>
</evidence>
<dbReference type="EMBL" id="AEIJ01000215">
    <property type="status" value="NOT_ANNOTATED_CDS"/>
    <property type="molecule type" value="Genomic_DNA"/>
</dbReference>
<sequence length="251" mass="27736">MATTSAPSTKVKRYHCLYSSQINNKTKTYQDGFIRHHHLNSRLYLLSADNQPLAESFYRPPRNQPCVFDDRFTLEDDQEVEFDEQGFSVQVGELESERNVDLGAIQAQTRTAKSERLAAARQWALESSSDSNRSKVEPDARAGFRLQDLIVTTSANETPTTPNHRQESASHVSPAGWFTPSTGKAISSVTPQASKSRPAPYSKDVTPARSSSKADTVDHSEVIGRTPPTRGARAEFKPPRPSAAPTLKSAY</sequence>
<reference evidence="5" key="1">
    <citation type="submission" date="2010-11" db="EMBL/GenBank/DDBJ databases">
        <title>The genome sequence of Microbotryum violaceum strain p1A1 Lamole.</title>
        <authorList>
            <person name="Cuomo C."/>
            <person name="Perlin M."/>
            <person name="Young S.K."/>
            <person name="Zeng Q."/>
            <person name="Gargeya S."/>
            <person name="Alvarado L."/>
            <person name="Berlin A."/>
            <person name="Chapman S.B."/>
            <person name="Chen Z."/>
            <person name="Freedman E."/>
            <person name="Gellesch M."/>
            <person name="Goldberg J."/>
            <person name="Griggs A."/>
            <person name="Gujja S."/>
            <person name="Heilman E."/>
            <person name="Heiman D."/>
            <person name="Howarth C."/>
            <person name="Mehta T."/>
            <person name="Neiman D."/>
            <person name="Pearson M."/>
            <person name="Roberts A."/>
            <person name="Saif S."/>
            <person name="Shea T."/>
            <person name="Shenoy N."/>
            <person name="Sisk P."/>
            <person name="Stolte C."/>
            <person name="Sykes S."/>
            <person name="White J."/>
            <person name="Yandava C."/>
            <person name="Haas B."/>
            <person name="Nusbaum C."/>
            <person name="Birren B."/>
        </authorList>
    </citation>
    <scope>NUCLEOTIDE SEQUENCE [LARGE SCALE GENOMIC DNA]</scope>
    <source>
        <strain evidence="5">p1A1 Lamole</strain>
    </source>
</reference>
<reference evidence="3" key="2">
    <citation type="submission" date="2010-11" db="EMBL/GenBank/DDBJ databases">
        <authorList>
            <consortium name="The Broad Institute Genome Sequencing Platform"/>
            <person name="Earl A."/>
            <person name="Ward D."/>
            <person name="Feldgarden M."/>
            <person name="Gevers D."/>
            <person name="Butler R."/>
            <person name="Young S.K."/>
            <person name="Zeng Q."/>
            <person name="Gargeya S."/>
            <person name="Fitzgerald M."/>
            <person name="Haas B."/>
            <person name="Abouelleil A."/>
            <person name="Alvarado L."/>
            <person name="Arachchi H.M."/>
            <person name="Berlin A."/>
            <person name="Brown A."/>
            <person name="Chapman S.B."/>
            <person name="Chen Z."/>
            <person name="Dunbar C."/>
            <person name="Freedman E."/>
            <person name="Gearin G."/>
            <person name="Gellesch M."/>
            <person name="Goldberg J."/>
            <person name="Griggs A."/>
            <person name="Gujja S."/>
            <person name="Heilman E."/>
            <person name="Heiman D."/>
            <person name="Howarth C."/>
            <person name="Larson L."/>
            <person name="Lui A."/>
            <person name="MacDonald P.J.P."/>
            <person name="Mehta T."/>
            <person name="Montmayeur A."/>
            <person name="Murphy C."/>
            <person name="Neiman D."/>
            <person name="Pearson M."/>
            <person name="Priest M."/>
            <person name="Roberts A."/>
            <person name="Saif S."/>
            <person name="Shea T."/>
            <person name="Shenoy N."/>
            <person name="Sisk P."/>
            <person name="Stolte C."/>
            <person name="Sykes S."/>
            <person name="White J."/>
            <person name="Yandava C."/>
            <person name="Wortman J."/>
            <person name="Nusbaum C."/>
            <person name="Birren B."/>
        </authorList>
    </citation>
    <scope>NUCLEOTIDE SEQUENCE</scope>
    <source>
        <strain evidence="3">P1A1 Lamole</strain>
    </source>
</reference>
<feature type="compositionally biased region" description="Polar residues" evidence="1">
    <location>
        <begin position="154"/>
        <end position="163"/>
    </location>
</feature>
<gene>
    <name evidence="3" type="ORF">MVLG_02133</name>
</gene>
<dbReference type="OrthoDB" id="6513042at2759"/>
<accession>U5H488</accession>
<reference evidence="4" key="4">
    <citation type="submission" date="2015-06" db="UniProtKB">
        <authorList>
            <consortium name="EnsemblFungi"/>
        </authorList>
    </citation>
    <scope>IDENTIFICATION</scope>
</reference>
<keyword evidence="5" id="KW-1185">Reference proteome</keyword>
<organism evidence="3">
    <name type="scientific">Microbotryum lychnidis-dioicae (strain p1A1 Lamole / MvSl-1064)</name>
    <name type="common">Anther smut fungus</name>
    <dbReference type="NCBI Taxonomy" id="683840"/>
    <lineage>
        <taxon>Eukaryota</taxon>
        <taxon>Fungi</taxon>
        <taxon>Dikarya</taxon>
        <taxon>Basidiomycota</taxon>
        <taxon>Pucciniomycotina</taxon>
        <taxon>Microbotryomycetes</taxon>
        <taxon>Microbotryales</taxon>
        <taxon>Microbotryaceae</taxon>
        <taxon>Microbotryum</taxon>
    </lineage>
</organism>
<dbReference type="EnsemblFungi" id="MVLG_02133T0">
    <property type="protein sequence ID" value="MVLG_02133T0"/>
    <property type="gene ID" value="MVLG_02133"/>
</dbReference>
<dbReference type="STRING" id="683840.U5H488"/>
<evidence type="ECO:0000313" key="5">
    <source>
        <dbReference type="Proteomes" id="UP000017200"/>
    </source>
</evidence>
<protein>
    <recommendedName>
        <fullName evidence="2">5'-3' DNA helicase ZGRF1-like N-terminal domain-containing protein</fullName>
    </recommendedName>
</protein>
<evidence type="ECO:0000256" key="1">
    <source>
        <dbReference type="SAM" id="MobiDB-lite"/>
    </source>
</evidence>
<dbReference type="EMBL" id="GL541657">
    <property type="protein sequence ID" value="KDE07673.1"/>
    <property type="molecule type" value="Genomic_DNA"/>
</dbReference>
<feature type="domain" description="5'-3' DNA helicase ZGRF1-like N-terminal" evidence="2">
    <location>
        <begin position="11"/>
        <end position="101"/>
    </location>
</feature>
<dbReference type="AlphaFoldDB" id="U5H488"/>
<proteinExistence type="predicted"/>
<dbReference type="Pfam" id="PF10382">
    <property type="entry name" value="ZGRF1-like_N"/>
    <property type="match status" value="1"/>
</dbReference>
<dbReference type="InParanoid" id="U5H488"/>
<feature type="compositionally biased region" description="Polar residues" evidence="1">
    <location>
        <begin position="179"/>
        <end position="195"/>
    </location>
</feature>
<dbReference type="HOGENOM" id="CLU_1107800_0_0_1"/>